<gene>
    <name evidence="6" type="ORF">U0035_16100</name>
</gene>
<dbReference type="SUPFAM" id="SSF53850">
    <property type="entry name" value="Periplasmic binding protein-like II"/>
    <property type="match status" value="1"/>
</dbReference>
<evidence type="ECO:0000313" key="6">
    <source>
        <dbReference type="EMBL" id="WQD37192.1"/>
    </source>
</evidence>
<feature type="domain" description="Solute-binding protein family 5" evidence="5">
    <location>
        <begin position="109"/>
        <end position="497"/>
    </location>
</feature>
<reference evidence="6 7" key="1">
    <citation type="submission" date="2023-12" db="EMBL/GenBank/DDBJ databases">
        <title>Genome sequencing and assembly of bacterial species from a model synthetic community.</title>
        <authorList>
            <person name="Hogle S.L."/>
        </authorList>
    </citation>
    <scope>NUCLEOTIDE SEQUENCE [LARGE SCALE GENOMIC DNA]</scope>
    <source>
        <strain evidence="6 7">HAMBI_3031</strain>
    </source>
</reference>
<dbReference type="Gene3D" id="3.90.76.10">
    <property type="entry name" value="Dipeptide-binding Protein, Domain 1"/>
    <property type="match status" value="1"/>
</dbReference>
<name>A0ABZ0W1V5_9BACT</name>
<evidence type="ECO:0000256" key="3">
    <source>
        <dbReference type="ARBA" id="ARBA00022448"/>
    </source>
</evidence>
<dbReference type="EMBL" id="CP139960">
    <property type="protein sequence ID" value="WQD37192.1"/>
    <property type="molecule type" value="Genomic_DNA"/>
</dbReference>
<dbReference type="Gene3D" id="3.40.190.10">
    <property type="entry name" value="Periplasmic binding protein-like II"/>
    <property type="match status" value="1"/>
</dbReference>
<dbReference type="RefSeq" id="WP_245957831.1">
    <property type="nucleotide sequence ID" value="NZ_CP139960.1"/>
</dbReference>
<dbReference type="Pfam" id="PF00496">
    <property type="entry name" value="SBP_bac_5"/>
    <property type="match status" value="1"/>
</dbReference>
<keyword evidence="4" id="KW-0732">Signal</keyword>
<evidence type="ECO:0000256" key="2">
    <source>
        <dbReference type="ARBA" id="ARBA00005695"/>
    </source>
</evidence>
<organism evidence="6 7">
    <name type="scientific">Niabella yanshanensis</name>
    <dbReference type="NCBI Taxonomy" id="577386"/>
    <lineage>
        <taxon>Bacteria</taxon>
        <taxon>Pseudomonadati</taxon>
        <taxon>Bacteroidota</taxon>
        <taxon>Chitinophagia</taxon>
        <taxon>Chitinophagales</taxon>
        <taxon>Chitinophagaceae</taxon>
        <taxon>Niabella</taxon>
    </lineage>
</organism>
<comment type="subcellular location">
    <subcellularLocation>
        <location evidence="1">Cell envelope</location>
    </subcellularLocation>
</comment>
<proteinExistence type="inferred from homology"/>
<dbReference type="PANTHER" id="PTHR30290:SF10">
    <property type="entry name" value="PERIPLASMIC OLIGOPEPTIDE-BINDING PROTEIN-RELATED"/>
    <property type="match status" value="1"/>
</dbReference>
<evidence type="ECO:0000313" key="7">
    <source>
        <dbReference type="Proteomes" id="UP001325680"/>
    </source>
</evidence>
<sequence length="578" mass="65255">MINGRTFYIAALWRAHRPATKPGRGQADAKLPAHHAVRGRTTSVVLLIACTLLFVTCTNKSKSGKKIFHYNEYTGIASLDPAFAKNQSTMWPAHQLFNTLVEIDDSLNIKPSIATHWDISDDKRVYTFYLRPDVLFHNDACFPQGRGRRLVAADVVFSLSRIMDPATASPGAWIFNGKADSIQPFKALSDTTFQLRLLQPYQPILGILSMQYCSIVAPEAVQLYGKEFRQHPVGSGPFKFVKWEEGQALIFGKNENYFEKDSTGNRLPYLDGVKISFKDSRATEFLLFRQGQLDFINELDPSFKDEVLTKKGILRNIWKDKIELQTQPYLNIEYLGILVDSTNPIVKNSPLRLKKIRQAINYGFDRRKMILYLRNSLGTPAESGFVPTGLPSFNDSIVTGYTYHPGKAAQLLKEAGFPGGKGLTPVKLLTISIYADFGNFIARQLEEIGIPVQVEVVQKSLLFEMTSGSKAAFFRGGWIADYPDAENYLSVFYSKNPAPPNYTRYNNPAFDKVFEQAIKETNDSIRYALYRQADQIVINDAPVVPLWYDKVIRLVQKNVTGFSPNALNLLELRKTRIN</sequence>
<comment type="similarity">
    <text evidence="2">Belongs to the bacterial solute-binding protein 5 family.</text>
</comment>
<evidence type="ECO:0000256" key="1">
    <source>
        <dbReference type="ARBA" id="ARBA00004196"/>
    </source>
</evidence>
<evidence type="ECO:0000259" key="5">
    <source>
        <dbReference type="Pfam" id="PF00496"/>
    </source>
</evidence>
<dbReference type="CDD" id="cd00995">
    <property type="entry name" value="PBP2_NikA_DppA_OppA_like"/>
    <property type="match status" value="1"/>
</dbReference>
<keyword evidence="7" id="KW-1185">Reference proteome</keyword>
<dbReference type="InterPro" id="IPR030678">
    <property type="entry name" value="Peptide/Ni-bd"/>
</dbReference>
<dbReference type="PIRSF" id="PIRSF002741">
    <property type="entry name" value="MppA"/>
    <property type="match status" value="1"/>
</dbReference>
<dbReference type="Proteomes" id="UP001325680">
    <property type="component" value="Chromosome"/>
</dbReference>
<protein>
    <submittedName>
        <fullName evidence="6">ABC transporter substrate-binding protein</fullName>
    </submittedName>
</protein>
<accession>A0ABZ0W1V5</accession>
<dbReference type="Gene3D" id="3.10.105.10">
    <property type="entry name" value="Dipeptide-binding Protein, Domain 3"/>
    <property type="match status" value="1"/>
</dbReference>
<dbReference type="InterPro" id="IPR000914">
    <property type="entry name" value="SBP_5_dom"/>
</dbReference>
<dbReference type="InterPro" id="IPR039424">
    <property type="entry name" value="SBP_5"/>
</dbReference>
<keyword evidence="3" id="KW-0813">Transport</keyword>
<evidence type="ECO:0000256" key="4">
    <source>
        <dbReference type="ARBA" id="ARBA00022729"/>
    </source>
</evidence>
<dbReference type="PANTHER" id="PTHR30290">
    <property type="entry name" value="PERIPLASMIC BINDING COMPONENT OF ABC TRANSPORTER"/>
    <property type="match status" value="1"/>
</dbReference>